<dbReference type="EMBL" id="BAABDQ010000064">
    <property type="protein sequence ID" value="GAA3621333.1"/>
    <property type="molecule type" value="Genomic_DNA"/>
</dbReference>
<sequence>MLGGSAPGLTTLTFSSADGRQQFAISIARSTVDDNAVVPAMIKTVKTVKAVLCPTA</sequence>
<name>A0ABP6ZXJ0_9ACTN</name>
<dbReference type="RefSeq" id="WP_345579240.1">
    <property type="nucleotide sequence ID" value="NZ_BAABDQ010000064.1"/>
</dbReference>
<protein>
    <submittedName>
        <fullName evidence="1">Uncharacterized protein</fullName>
    </submittedName>
</protein>
<accession>A0ABP6ZXJ0</accession>
<reference evidence="2" key="1">
    <citation type="journal article" date="2019" name="Int. J. Syst. Evol. Microbiol.">
        <title>The Global Catalogue of Microorganisms (GCM) 10K type strain sequencing project: providing services to taxonomists for standard genome sequencing and annotation.</title>
        <authorList>
            <consortium name="The Broad Institute Genomics Platform"/>
            <consortium name="The Broad Institute Genome Sequencing Center for Infectious Disease"/>
            <person name="Wu L."/>
            <person name="Ma J."/>
        </authorList>
    </citation>
    <scope>NUCLEOTIDE SEQUENCE [LARGE SCALE GENOMIC DNA]</scope>
    <source>
        <strain evidence="2">JCM 17326</strain>
    </source>
</reference>
<gene>
    <name evidence="1" type="ORF">GCM10022419_128770</name>
</gene>
<keyword evidence="2" id="KW-1185">Reference proteome</keyword>
<organism evidence="1 2">
    <name type="scientific">Nonomuraea rosea</name>
    <dbReference type="NCBI Taxonomy" id="638574"/>
    <lineage>
        <taxon>Bacteria</taxon>
        <taxon>Bacillati</taxon>
        <taxon>Actinomycetota</taxon>
        <taxon>Actinomycetes</taxon>
        <taxon>Streptosporangiales</taxon>
        <taxon>Streptosporangiaceae</taxon>
        <taxon>Nonomuraea</taxon>
    </lineage>
</organism>
<proteinExistence type="predicted"/>
<dbReference type="Proteomes" id="UP001500630">
    <property type="component" value="Unassembled WGS sequence"/>
</dbReference>
<evidence type="ECO:0000313" key="2">
    <source>
        <dbReference type="Proteomes" id="UP001500630"/>
    </source>
</evidence>
<comment type="caution">
    <text evidence="1">The sequence shown here is derived from an EMBL/GenBank/DDBJ whole genome shotgun (WGS) entry which is preliminary data.</text>
</comment>
<evidence type="ECO:0000313" key="1">
    <source>
        <dbReference type="EMBL" id="GAA3621333.1"/>
    </source>
</evidence>